<dbReference type="InterPro" id="IPR008979">
    <property type="entry name" value="Galactose-bd-like_sf"/>
</dbReference>
<evidence type="ECO:0000313" key="5">
    <source>
        <dbReference type="EMBL" id="RVU42129.1"/>
    </source>
</evidence>
<evidence type="ECO:0000313" key="6">
    <source>
        <dbReference type="Proteomes" id="UP000282926"/>
    </source>
</evidence>
<feature type="chain" id="PRO_5045581401" description="P/Homo B domain-containing protein" evidence="3">
    <location>
        <begin position="28"/>
        <end position="976"/>
    </location>
</feature>
<keyword evidence="1" id="KW-0645">Protease</keyword>
<keyword evidence="3" id="KW-0732">Signal</keyword>
<gene>
    <name evidence="5" type="ORF">EA187_17480</name>
</gene>
<keyword evidence="2" id="KW-0378">Hydrolase</keyword>
<dbReference type="Pfam" id="PF01483">
    <property type="entry name" value="P_proprotein"/>
    <property type="match status" value="1"/>
</dbReference>
<name>A0ABY0CNV0_9DELT</name>
<dbReference type="SUPFAM" id="SSF49785">
    <property type="entry name" value="Galactose-binding domain-like"/>
    <property type="match status" value="1"/>
</dbReference>
<organism evidence="5 6">
    <name type="scientific">Lujinxingia sediminis</name>
    <dbReference type="NCBI Taxonomy" id="2480984"/>
    <lineage>
        <taxon>Bacteria</taxon>
        <taxon>Deltaproteobacteria</taxon>
        <taxon>Bradymonadales</taxon>
        <taxon>Lujinxingiaceae</taxon>
        <taxon>Lujinxingia</taxon>
    </lineage>
</organism>
<sequence length="976" mass="104548">MKRLTPWNLPLSGILVLALAACGGDNAETPDLLECGPGTELSGGACVLAENTCGAGLTLNDNDQCVPTDELCGDETVYDTESGTCVGPEEIVCGEGTIEIDGRCLVDNPLTCGEDTVLANGQCELTEEVCGEGTEFADAGCALIGETVCADRTVFDVALGKCVDLGNVVCSDDTFEVENRCISVDTVADNLASSADVVYAEGGDNALTIPALESSLVFAGTIEADDAGQHEFTLTAEVGDWFELTVFTRGLPSPMAIITNDDGYDRATSSGISNVAQRTFALPADGDYTVTIANALNELNGTANSGDGTWAYVAQINRIEAPAPRPWPGIEAVASGDLSELTENLYQVEFPADFNLAMSIDMLGADAQAVVDQWASLSEFTESFDLEEGDTFVPERPASGQPIFLLFDTERQTGPSTAFAISTQRAVDVDVDDTYEYEVVAQPGQMLRLGYTSSNPSSFSTIFTISKNGEELAYYEDVYPVDHPTTYYDTEMYFFAAEGGTYTIAMTNDNWAATIYDFVPVNIFIDPTPINVTGGGNFSFSREERLDSGDLEFYRIDVAAPVGFEGVLRTGGIIYDEVEEEWIEDDNNPGDGNPNGAILGSDNLVSHQFFGTGTFELLEFTLLTPGSYIFAISAYEALTQGYTLELNATERQALVPEEIISEPFTLETYDLIRGSAEFAEGESATIRIYNPDDVVIFEAEASGEYEFLELAPGPGEYRVELVNETEDAILRPTYEFEGVTDADFFEASLGSLDLGTTGAYAAGDRNYYLFRVRDAMLISMTFSVAQGEAISTKVFSRASRNTLREQVGNLINFEDLYASNDLIIVEVVANSVLADGYSFDLDFDEVTGVPSVNVSETADAPIVDNTPSGTVRNLTTLGCVVVSEITVDVDISHNWIGDVVMELTSPSGTTVRLHSRSGGSSDDIVGNYPGDITPNESLDAFIGESGQGDWTLYVADVSGGIAGTLNSWGINLTCGT</sequence>
<keyword evidence="6" id="KW-1185">Reference proteome</keyword>
<proteinExistence type="predicted"/>
<protein>
    <recommendedName>
        <fullName evidence="4">P/Homo B domain-containing protein</fullName>
    </recommendedName>
</protein>
<dbReference type="InterPro" id="IPR002884">
    <property type="entry name" value="P_dom"/>
</dbReference>
<dbReference type="Gene3D" id="2.60.120.380">
    <property type="match status" value="1"/>
</dbReference>
<dbReference type="PROSITE" id="PS51257">
    <property type="entry name" value="PROKAR_LIPOPROTEIN"/>
    <property type="match status" value="1"/>
</dbReference>
<dbReference type="Gene3D" id="2.60.120.260">
    <property type="entry name" value="Galactose-binding domain-like"/>
    <property type="match status" value="1"/>
</dbReference>
<dbReference type="EMBL" id="SADD01000014">
    <property type="protein sequence ID" value="RVU42129.1"/>
    <property type="molecule type" value="Genomic_DNA"/>
</dbReference>
<dbReference type="RefSeq" id="WP_127781087.1">
    <property type="nucleotide sequence ID" value="NZ_SADD01000014.1"/>
</dbReference>
<accession>A0ABY0CNV0</accession>
<evidence type="ECO:0000259" key="4">
    <source>
        <dbReference type="PROSITE" id="PS51829"/>
    </source>
</evidence>
<comment type="caution">
    <text evidence="5">The sequence shown here is derived from an EMBL/GenBank/DDBJ whole genome shotgun (WGS) entry which is preliminary data.</text>
</comment>
<evidence type="ECO:0000256" key="2">
    <source>
        <dbReference type="ARBA" id="ARBA00022801"/>
    </source>
</evidence>
<feature type="signal peptide" evidence="3">
    <location>
        <begin position="1"/>
        <end position="27"/>
    </location>
</feature>
<dbReference type="PROSITE" id="PS51829">
    <property type="entry name" value="P_HOMO_B"/>
    <property type="match status" value="1"/>
</dbReference>
<reference evidence="5 6" key="1">
    <citation type="submission" date="2019-01" db="EMBL/GenBank/DDBJ databases">
        <title>Lujinxingia litoralis gen. nov., sp. nov. and Lujinxingia sediminis gen. nov., sp. nov., new members in the order Bradymonadales, isolated from coastal sediment.</title>
        <authorList>
            <person name="Li C.-M."/>
        </authorList>
    </citation>
    <scope>NUCLEOTIDE SEQUENCE [LARGE SCALE GENOMIC DNA]</scope>
    <source>
        <strain evidence="5 6">SEH01</strain>
    </source>
</reference>
<feature type="domain" description="P/Homo B" evidence="4">
    <location>
        <begin position="848"/>
        <end position="976"/>
    </location>
</feature>
<dbReference type="Proteomes" id="UP000282926">
    <property type="component" value="Unassembled WGS sequence"/>
</dbReference>
<evidence type="ECO:0000256" key="1">
    <source>
        <dbReference type="ARBA" id="ARBA00022670"/>
    </source>
</evidence>
<evidence type="ECO:0000256" key="3">
    <source>
        <dbReference type="SAM" id="SignalP"/>
    </source>
</evidence>